<gene>
    <name evidence="7" type="ORF">CROQUDRAFT_719213</name>
</gene>
<evidence type="ECO:0000313" key="7">
    <source>
        <dbReference type="EMBL" id="KAG0152375.1"/>
    </source>
</evidence>
<dbReference type="GO" id="GO:0046872">
    <property type="term" value="F:metal ion binding"/>
    <property type="evidence" value="ECO:0007669"/>
    <property type="project" value="UniProtKB-KW"/>
</dbReference>
<dbReference type="GO" id="GO:0032981">
    <property type="term" value="P:mitochondrial respiratory chain complex I assembly"/>
    <property type="evidence" value="ECO:0007669"/>
    <property type="project" value="TreeGrafter"/>
</dbReference>
<keyword evidence="4" id="KW-0408">Iron</keyword>
<keyword evidence="3" id="KW-0067">ATP-binding</keyword>
<dbReference type="PANTHER" id="PTHR42961">
    <property type="entry name" value="IRON-SULFUR PROTEIN NUBPL"/>
    <property type="match status" value="1"/>
</dbReference>
<dbReference type="PANTHER" id="PTHR42961:SF2">
    <property type="entry name" value="IRON-SULFUR PROTEIN NUBPL"/>
    <property type="match status" value="1"/>
</dbReference>
<protein>
    <submittedName>
        <fullName evidence="7">Uncharacterized protein</fullName>
    </submittedName>
</protein>
<dbReference type="GO" id="GO:0005524">
    <property type="term" value="F:ATP binding"/>
    <property type="evidence" value="ECO:0007669"/>
    <property type="project" value="UniProtKB-KW"/>
</dbReference>
<dbReference type="InterPro" id="IPR044304">
    <property type="entry name" value="NUBPL-like"/>
</dbReference>
<name>A0A9P6NZS0_9BASI</name>
<dbReference type="AlphaFoldDB" id="A0A9P6NZS0"/>
<dbReference type="GO" id="GO:0005739">
    <property type="term" value="C:mitochondrion"/>
    <property type="evidence" value="ECO:0007669"/>
    <property type="project" value="TreeGrafter"/>
</dbReference>
<dbReference type="FunFam" id="3.40.50.300:FF:001119">
    <property type="entry name" value="Iron-sulfur cluster carrier protein"/>
    <property type="match status" value="1"/>
</dbReference>
<evidence type="ECO:0000256" key="3">
    <source>
        <dbReference type="ARBA" id="ARBA00022840"/>
    </source>
</evidence>
<dbReference type="InterPro" id="IPR033756">
    <property type="entry name" value="YlxH/NBP35"/>
</dbReference>
<evidence type="ECO:0000256" key="4">
    <source>
        <dbReference type="ARBA" id="ARBA00023004"/>
    </source>
</evidence>
<evidence type="ECO:0000256" key="6">
    <source>
        <dbReference type="ARBA" id="ARBA00024036"/>
    </source>
</evidence>
<comment type="similarity">
    <text evidence="6">Belongs to the Mrp/NBP35 ATP-binding proteins family.</text>
</comment>
<dbReference type="SUPFAM" id="SSF52540">
    <property type="entry name" value="P-loop containing nucleoside triphosphate hydrolases"/>
    <property type="match status" value="1"/>
</dbReference>
<dbReference type="GO" id="GO:0051539">
    <property type="term" value="F:4 iron, 4 sulfur cluster binding"/>
    <property type="evidence" value="ECO:0007669"/>
    <property type="project" value="TreeGrafter"/>
</dbReference>
<dbReference type="InterPro" id="IPR027417">
    <property type="entry name" value="P-loop_NTPase"/>
</dbReference>
<dbReference type="Proteomes" id="UP000886653">
    <property type="component" value="Unassembled WGS sequence"/>
</dbReference>
<organism evidence="7 8">
    <name type="scientific">Cronartium quercuum f. sp. fusiforme G11</name>
    <dbReference type="NCBI Taxonomy" id="708437"/>
    <lineage>
        <taxon>Eukaryota</taxon>
        <taxon>Fungi</taxon>
        <taxon>Dikarya</taxon>
        <taxon>Basidiomycota</taxon>
        <taxon>Pucciniomycotina</taxon>
        <taxon>Pucciniomycetes</taxon>
        <taxon>Pucciniales</taxon>
        <taxon>Coleosporiaceae</taxon>
        <taxon>Cronartium</taxon>
    </lineage>
</organism>
<keyword evidence="1" id="KW-0479">Metal-binding</keyword>
<accession>A0A9P6NZS0</accession>
<dbReference type="EMBL" id="MU167208">
    <property type="protein sequence ID" value="KAG0152375.1"/>
    <property type="molecule type" value="Genomic_DNA"/>
</dbReference>
<sequence length="348" mass="37469">MANIRLLSRLRFNIQSNSQIFLNRTCQNTKLIQSKEFSIQTDRFHENPLGLPKRKFAEPETAGIPRTGSPPSLKNISRSIPSKRRIANVKKVLVVASGKGGVGKSTVSANLAMALGRRSSMKIGLLDLDIFGPSVPKIMGLEGGLQPELTSENAIVPMCNHGIACMSIGFLLPSTGSGETPVAWRGMMVMKAVQQLLFDVDWRAAHPTEPNSELDILVIDMPPGTGDVALSLGQLVEVDGALIVSTPQDIALIDVSRGVSMFEKVNIPILGTILNMSHFVCTECKTSHSIFGSATHFEKLSKKIGVKVLGEIPLEYKICESGDAGKPIVGLNDPFGSIAEKCIKALEL</sequence>
<dbReference type="Pfam" id="PF10609">
    <property type="entry name" value="ParA"/>
    <property type="match status" value="1"/>
</dbReference>
<reference evidence="7" key="1">
    <citation type="submission" date="2013-11" db="EMBL/GenBank/DDBJ databases">
        <title>Genome sequence of the fusiform rust pathogen reveals effectors for host alternation and coevolution with pine.</title>
        <authorList>
            <consortium name="DOE Joint Genome Institute"/>
            <person name="Smith K."/>
            <person name="Pendleton A."/>
            <person name="Kubisiak T."/>
            <person name="Anderson C."/>
            <person name="Salamov A."/>
            <person name="Aerts A."/>
            <person name="Riley R."/>
            <person name="Clum A."/>
            <person name="Lindquist E."/>
            <person name="Ence D."/>
            <person name="Campbell M."/>
            <person name="Kronenberg Z."/>
            <person name="Feau N."/>
            <person name="Dhillon B."/>
            <person name="Hamelin R."/>
            <person name="Burleigh J."/>
            <person name="Smith J."/>
            <person name="Yandell M."/>
            <person name="Nelson C."/>
            <person name="Grigoriev I."/>
            <person name="Davis J."/>
        </authorList>
    </citation>
    <scope>NUCLEOTIDE SEQUENCE</scope>
    <source>
        <strain evidence="7">G11</strain>
    </source>
</reference>
<comment type="caution">
    <text evidence="7">The sequence shown here is derived from an EMBL/GenBank/DDBJ whole genome shotgun (WGS) entry which is preliminary data.</text>
</comment>
<evidence type="ECO:0000256" key="1">
    <source>
        <dbReference type="ARBA" id="ARBA00022723"/>
    </source>
</evidence>
<dbReference type="HAMAP" id="MF_02040">
    <property type="entry name" value="Mrp_NBP35"/>
    <property type="match status" value="1"/>
</dbReference>
<dbReference type="CDD" id="cd02037">
    <property type="entry name" value="Mrp_NBP35"/>
    <property type="match status" value="1"/>
</dbReference>
<evidence type="ECO:0000256" key="2">
    <source>
        <dbReference type="ARBA" id="ARBA00022741"/>
    </source>
</evidence>
<evidence type="ECO:0000256" key="5">
    <source>
        <dbReference type="ARBA" id="ARBA00023014"/>
    </source>
</evidence>
<proteinExistence type="inferred from homology"/>
<keyword evidence="8" id="KW-1185">Reference proteome</keyword>
<dbReference type="OrthoDB" id="1741334at2759"/>
<dbReference type="GO" id="GO:0140663">
    <property type="term" value="F:ATP-dependent FeS chaperone activity"/>
    <property type="evidence" value="ECO:0007669"/>
    <property type="project" value="InterPro"/>
</dbReference>
<dbReference type="InterPro" id="IPR019591">
    <property type="entry name" value="Mrp/NBP35_ATP-bd"/>
</dbReference>
<evidence type="ECO:0000313" key="8">
    <source>
        <dbReference type="Proteomes" id="UP000886653"/>
    </source>
</evidence>
<keyword evidence="5" id="KW-0411">Iron-sulfur</keyword>
<keyword evidence="2" id="KW-0547">Nucleotide-binding</keyword>
<dbReference type="GO" id="GO:0016226">
    <property type="term" value="P:iron-sulfur cluster assembly"/>
    <property type="evidence" value="ECO:0007669"/>
    <property type="project" value="InterPro"/>
</dbReference>
<dbReference type="Gene3D" id="3.40.50.300">
    <property type="entry name" value="P-loop containing nucleotide triphosphate hydrolases"/>
    <property type="match status" value="1"/>
</dbReference>